<dbReference type="OMA" id="IHEDGGW"/>
<sequence length="134" mass="15389">MRLFPVRLSNINKMLDFYSQFNPSPLSIKQFIDFGLNACPRKSYVFLRKELPVRLANIMKEITLLPESLLRMPSVGLVSAWYVKSFEEVLAFEKTDPSEGNLEKYLPAPLCNTSLKNHQTPFYSTFHLTLLTAA</sequence>
<reference evidence="9" key="2">
    <citation type="submission" date="2020-05" db="UniProtKB">
        <authorList>
            <consortium name="EnsemblMetazoa"/>
        </authorList>
    </citation>
    <scope>IDENTIFICATION</scope>
</reference>
<evidence type="ECO:0000256" key="5">
    <source>
        <dbReference type="ARBA" id="ARBA00048201"/>
    </source>
</evidence>
<evidence type="ECO:0000313" key="10">
    <source>
        <dbReference type="Proteomes" id="UP000030765"/>
    </source>
</evidence>
<dbReference type="OrthoDB" id="241648at2759"/>
<evidence type="ECO:0000256" key="2">
    <source>
        <dbReference type="ARBA" id="ARBA00022741"/>
    </source>
</evidence>
<dbReference type="VEuPathDB" id="VectorBase:ASIC013456"/>
<protein>
    <recommendedName>
        <fullName evidence="6">Protein-serine/threonine kinase</fullName>
        <ecNumber evidence="6">2.7.11.-</ecNumber>
    </recommendedName>
</protein>
<evidence type="ECO:0000313" key="9">
    <source>
        <dbReference type="EnsemblMetazoa" id="ASIC013456-PA"/>
    </source>
</evidence>
<keyword evidence="3 6" id="KW-0418">Kinase</keyword>
<dbReference type="VEuPathDB" id="VectorBase:ASIS000354"/>
<dbReference type="InterPro" id="IPR036784">
    <property type="entry name" value="AK/P_DHK_N_sf"/>
</dbReference>
<dbReference type="SUPFAM" id="SSF69012">
    <property type="entry name" value="alpha-ketoacid dehydrogenase kinase, N-terminal domain"/>
    <property type="match status" value="1"/>
</dbReference>
<dbReference type="Proteomes" id="UP000030765">
    <property type="component" value="Unassembled WGS sequence"/>
</dbReference>
<keyword evidence="6" id="KW-0496">Mitochondrion</keyword>
<comment type="subcellular location">
    <subcellularLocation>
        <location evidence="6">Mitochondrion matrix</location>
    </subcellularLocation>
</comment>
<dbReference type="InterPro" id="IPR018955">
    <property type="entry name" value="BCDHK/PDK_N"/>
</dbReference>
<dbReference type="GO" id="GO:0005524">
    <property type="term" value="F:ATP binding"/>
    <property type="evidence" value="ECO:0007669"/>
    <property type="project" value="UniProtKB-UniRule"/>
</dbReference>
<proteinExistence type="inferred from homology"/>
<dbReference type="GO" id="GO:0004740">
    <property type="term" value="F:pyruvate dehydrogenase (acetyl-transferring) kinase activity"/>
    <property type="evidence" value="ECO:0007669"/>
    <property type="project" value="UniProtKB-EC"/>
</dbReference>
<dbReference type="EMBL" id="KE525304">
    <property type="protein sequence ID" value="KFB45514.1"/>
    <property type="molecule type" value="Genomic_DNA"/>
</dbReference>
<dbReference type="EnsemblMetazoa" id="ASIC013456-RA">
    <property type="protein sequence ID" value="ASIC013456-PA"/>
    <property type="gene ID" value="ASIC013456"/>
</dbReference>
<dbReference type="Pfam" id="PF10436">
    <property type="entry name" value="BCDHK_Adom3"/>
    <property type="match status" value="1"/>
</dbReference>
<reference evidence="8 10" key="1">
    <citation type="journal article" date="2014" name="BMC Genomics">
        <title>Genome sequence of Anopheles sinensis provides insight into genetics basis of mosquito competence for malaria parasites.</title>
        <authorList>
            <person name="Zhou D."/>
            <person name="Zhang D."/>
            <person name="Ding G."/>
            <person name="Shi L."/>
            <person name="Hou Q."/>
            <person name="Ye Y."/>
            <person name="Xu Y."/>
            <person name="Zhou H."/>
            <person name="Xiong C."/>
            <person name="Li S."/>
            <person name="Yu J."/>
            <person name="Hong S."/>
            <person name="Yu X."/>
            <person name="Zou P."/>
            <person name="Chen C."/>
            <person name="Chang X."/>
            <person name="Wang W."/>
            <person name="Lv Y."/>
            <person name="Sun Y."/>
            <person name="Ma L."/>
            <person name="Shen B."/>
            <person name="Zhu C."/>
        </authorList>
    </citation>
    <scope>NUCLEOTIDE SEQUENCE [LARGE SCALE GENOMIC DNA]</scope>
</reference>
<dbReference type="GO" id="GO:0005759">
    <property type="term" value="C:mitochondrial matrix"/>
    <property type="evidence" value="ECO:0007669"/>
    <property type="project" value="UniProtKB-SubCell"/>
</dbReference>
<dbReference type="GO" id="GO:0010906">
    <property type="term" value="P:regulation of glucose metabolic process"/>
    <property type="evidence" value="ECO:0007669"/>
    <property type="project" value="TreeGrafter"/>
</dbReference>
<comment type="similarity">
    <text evidence="6">Belongs to the PDK/BCKDK protein kinase family.</text>
</comment>
<dbReference type="STRING" id="74873.A0A084W5M0"/>
<keyword evidence="10" id="KW-1185">Reference proteome</keyword>
<keyword evidence="1 6" id="KW-0808">Transferase</keyword>
<feature type="domain" description="Branched-chain alpha-ketoacid dehydrogenase kinase/Pyruvate dehydrogenase kinase N-terminal" evidence="7">
    <location>
        <begin position="25"/>
        <end position="96"/>
    </location>
</feature>
<dbReference type="EC" id="2.7.11.-" evidence="6"/>
<keyword evidence="2 6" id="KW-0547">Nucleotide-binding</keyword>
<dbReference type="PANTHER" id="PTHR11947">
    <property type="entry name" value="PYRUVATE DEHYDROGENASE KINASE"/>
    <property type="match status" value="1"/>
</dbReference>
<organism evidence="8">
    <name type="scientific">Anopheles sinensis</name>
    <name type="common">Mosquito</name>
    <dbReference type="NCBI Taxonomy" id="74873"/>
    <lineage>
        <taxon>Eukaryota</taxon>
        <taxon>Metazoa</taxon>
        <taxon>Ecdysozoa</taxon>
        <taxon>Arthropoda</taxon>
        <taxon>Hexapoda</taxon>
        <taxon>Insecta</taxon>
        <taxon>Pterygota</taxon>
        <taxon>Neoptera</taxon>
        <taxon>Endopterygota</taxon>
        <taxon>Diptera</taxon>
        <taxon>Nematocera</taxon>
        <taxon>Culicoidea</taxon>
        <taxon>Culicidae</taxon>
        <taxon>Anophelinae</taxon>
        <taxon>Anopheles</taxon>
    </lineage>
</organism>
<evidence type="ECO:0000313" key="8">
    <source>
        <dbReference type="EMBL" id="KFB45514.1"/>
    </source>
</evidence>
<evidence type="ECO:0000256" key="4">
    <source>
        <dbReference type="ARBA" id="ARBA00022840"/>
    </source>
</evidence>
<evidence type="ECO:0000256" key="3">
    <source>
        <dbReference type="ARBA" id="ARBA00022777"/>
    </source>
</evidence>
<comment type="catalytic activity">
    <reaction evidence="5">
        <text>L-seryl-[pyruvate dehydrogenase E1 alpha subunit] + ATP = O-phospho-L-seryl-[pyruvate dehydrogenase E1 alpha subunit] + ADP + H(+)</text>
        <dbReference type="Rhea" id="RHEA:23052"/>
        <dbReference type="Rhea" id="RHEA-COMP:13689"/>
        <dbReference type="Rhea" id="RHEA-COMP:13690"/>
        <dbReference type="ChEBI" id="CHEBI:15378"/>
        <dbReference type="ChEBI" id="CHEBI:29999"/>
        <dbReference type="ChEBI" id="CHEBI:30616"/>
        <dbReference type="ChEBI" id="CHEBI:83421"/>
        <dbReference type="ChEBI" id="CHEBI:456216"/>
        <dbReference type="EC" id="2.7.11.2"/>
    </reaction>
</comment>
<name>A0A084W5M0_ANOSI</name>
<gene>
    <name evidence="8" type="ORF">ZHAS_00013456</name>
</gene>
<dbReference type="InterPro" id="IPR039028">
    <property type="entry name" value="BCKD/PDK"/>
</dbReference>
<dbReference type="AlphaFoldDB" id="A0A084W5M0"/>
<keyword evidence="4 6" id="KW-0067">ATP-binding</keyword>
<accession>A0A084W5M0</accession>
<dbReference type="EMBL" id="ATLV01020673">
    <property type="status" value="NOT_ANNOTATED_CDS"/>
    <property type="molecule type" value="Genomic_DNA"/>
</dbReference>
<dbReference type="PANTHER" id="PTHR11947:SF3">
    <property type="entry name" value="[PYRUVATE DEHYDROGENASE (ACETYL-TRANSFERRING)] KINASE, MITOCHONDRIAL"/>
    <property type="match status" value="1"/>
</dbReference>
<dbReference type="Gene3D" id="1.20.140.20">
    <property type="entry name" value="Alpha-ketoacid/pyruvate dehydrogenase kinase, N-terminal domain"/>
    <property type="match status" value="1"/>
</dbReference>
<evidence type="ECO:0000256" key="6">
    <source>
        <dbReference type="RuleBase" id="RU366032"/>
    </source>
</evidence>
<evidence type="ECO:0000256" key="1">
    <source>
        <dbReference type="ARBA" id="ARBA00022679"/>
    </source>
</evidence>
<evidence type="ECO:0000259" key="7">
    <source>
        <dbReference type="Pfam" id="PF10436"/>
    </source>
</evidence>